<dbReference type="EMBL" id="KN834801">
    <property type="protein sequence ID" value="KIK56002.1"/>
    <property type="molecule type" value="Genomic_DNA"/>
</dbReference>
<sequence length="70" mass="7848">MRDTVPEGSNWEVAYHHLKAFVKTVPSPIIMRYNQVHALLALHPHGSSESDVLRSEVQAQVKSREEILGG</sequence>
<accession>A0A0D0CDA6</accession>
<evidence type="ECO:0000313" key="2">
    <source>
        <dbReference type="Proteomes" id="UP000053593"/>
    </source>
</evidence>
<evidence type="ECO:0000313" key="1">
    <source>
        <dbReference type="EMBL" id="KIK56002.1"/>
    </source>
</evidence>
<proteinExistence type="predicted"/>
<protein>
    <submittedName>
        <fullName evidence="1">Uncharacterized protein</fullName>
    </submittedName>
</protein>
<organism evidence="1 2">
    <name type="scientific">Collybiopsis luxurians FD-317 M1</name>
    <dbReference type="NCBI Taxonomy" id="944289"/>
    <lineage>
        <taxon>Eukaryota</taxon>
        <taxon>Fungi</taxon>
        <taxon>Dikarya</taxon>
        <taxon>Basidiomycota</taxon>
        <taxon>Agaricomycotina</taxon>
        <taxon>Agaricomycetes</taxon>
        <taxon>Agaricomycetidae</taxon>
        <taxon>Agaricales</taxon>
        <taxon>Marasmiineae</taxon>
        <taxon>Omphalotaceae</taxon>
        <taxon>Collybiopsis</taxon>
        <taxon>Collybiopsis luxurians</taxon>
    </lineage>
</organism>
<dbReference type="Proteomes" id="UP000053593">
    <property type="component" value="Unassembled WGS sequence"/>
</dbReference>
<name>A0A0D0CDA6_9AGAR</name>
<dbReference type="HOGENOM" id="CLU_2758039_0_0_1"/>
<dbReference type="AlphaFoldDB" id="A0A0D0CDA6"/>
<keyword evidence="2" id="KW-1185">Reference proteome</keyword>
<gene>
    <name evidence="1" type="ORF">GYMLUDRAFT_47464</name>
</gene>
<reference evidence="1 2" key="1">
    <citation type="submission" date="2014-04" db="EMBL/GenBank/DDBJ databases">
        <title>Evolutionary Origins and Diversification of the Mycorrhizal Mutualists.</title>
        <authorList>
            <consortium name="DOE Joint Genome Institute"/>
            <consortium name="Mycorrhizal Genomics Consortium"/>
            <person name="Kohler A."/>
            <person name="Kuo A."/>
            <person name="Nagy L.G."/>
            <person name="Floudas D."/>
            <person name="Copeland A."/>
            <person name="Barry K.W."/>
            <person name="Cichocki N."/>
            <person name="Veneault-Fourrey C."/>
            <person name="LaButti K."/>
            <person name="Lindquist E.A."/>
            <person name="Lipzen A."/>
            <person name="Lundell T."/>
            <person name="Morin E."/>
            <person name="Murat C."/>
            <person name="Riley R."/>
            <person name="Ohm R."/>
            <person name="Sun H."/>
            <person name="Tunlid A."/>
            <person name="Henrissat B."/>
            <person name="Grigoriev I.V."/>
            <person name="Hibbett D.S."/>
            <person name="Martin F."/>
        </authorList>
    </citation>
    <scope>NUCLEOTIDE SEQUENCE [LARGE SCALE GENOMIC DNA]</scope>
    <source>
        <strain evidence="1 2">FD-317 M1</strain>
    </source>
</reference>